<dbReference type="Proteomes" id="UP000177130">
    <property type="component" value="Unassembled WGS sequence"/>
</dbReference>
<evidence type="ECO:0000313" key="3">
    <source>
        <dbReference type="Proteomes" id="UP000177130"/>
    </source>
</evidence>
<name>A0A1G2MFU1_9BACT</name>
<feature type="transmembrane region" description="Helical" evidence="1">
    <location>
        <begin position="89"/>
        <end position="111"/>
    </location>
</feature>
<keyword evidence="1" id="KW-1133">Transmembrane helix</keyword>
<comment type="caution">
    <text evidence="2">The sequence shown here is derived from an EMBL/GenBank/DDBJ whole genome shotgun (WGS) entry which is preliminary data.</text>
</comment>
<organism evidence="2 3">
    <name type="scientific">Candidatus Taylorbacteria bacterium RIFCSPHIGHO2_02_FULL_43_32b</name>
    <dbReference type="NCBI Taxonomy" id="1802306"/>
    <lineage>
        <taxon>Bacteria</taxon>
        <taxon>Candidatus Tayloriibacteriota</taxon>
    </lineage>
</organism>
<feature type="transmembrane region" description="Helical" evidence="1">
    <location>
        <begin position="28"/>
        <end position="46"/>
    </location>
</feature>
<dbReference type="STRING" id="1802306.A3C72_02625"/>
<accession>A0A1G2MFU1</accession>
<gene>
    <name evidence="2" type="ORF">A3C72_02625</name>
</gene>
<evidence type="ECO:0000256" key="1">
    <source>
        <dbReference type="SAM" id="Phobius"/>
    </source>
</evidence>
<keyword evidence="1" id="KW-0812">Transmembrane</keyword>
<keyword evidence="1" id="KW-0472">Membrane</keyword>
<proteinExistence type="predicted"/>
<evidence type="ECO:0000313" key="2">
    <source>
        <dbReference type="EMBL" id="OHA22785.1"/>
    </source>
</evidence>
<reference evidence="2 3" key="1">
    <citation type="journal article" date="2016" name="Nat. Commun.">
        <title>Thousands of microbial genomes shed light on interconnected biogeochemical processes in an aquifer system.</title>
        <authorList>
            <person name="Anantharaman K."/>
            <person name="Brown C.T."/>
            <person name="Hug L.A."/>
            <person name="Sharon I."/>
            <person name="Castelle C.J."/>
            <person name="Probst A.J."/>
            <person name="Thomas B.C."/>
            <person name="Singh A."/>
            <person name="Wilkins M.J."/>
            <person name="Karaoz U."/>
            <person name="Brodie E.L."/>
            <person name="Williams K.H."/>
            <person name="Hubbard S.S."/>
            <person name="Banfield J.F."/>
        </authorList>
    </citation>
    <scope>NUCLEOTIDE SEQUENCE [LARGE SCALE GENOMIC DNA]</scope>
</reference>
<dbReference type="AlphaFoldDB" id="A0A1G2MFU1"/>
<dbReference type="EMBL" id="MHRK01000047">
    <property type="protein sequence ID" value="OHA22785.1"/>
    <property type="molecule type" value="Genomic_DNA"/>
</dbReference>
<sequence>MLSIETRAKAFRAGNVELKISKWSTWPYWLRGGMLFAIVFILWLCLGSYVDKMICIPTLIVACHQFASLPLTNQIINPLIWMLFGSSDLIIYIASGTVYFLCGAILGWLYGKIKPHKILYS</sequence>
<protein>
    <submittedName>
        <fullName evidence="2">Uncharacterized protein</fullName>
    </submittedName>
</protein>